<name>A0A2A8TXN7_BACCE</name>
<dbReference type="InterPro" id="IPR000086">
    <property type="entry name" value="NUDIX_hydrolase_dom"/>
</dbReference>
<evidence type="ECO:0000313" key="2">
    <source>
        <dbReference type="Proteomes" id="UP000221438"/>
    </source>
</evidence>
<organism evidence="1 2">
    <name type="scientific">Bacillus cereus</name>
    <dbReference type="NCBI Taxonomy" id="1396"/>
    <lineage>
        <taxon>Bacteria</taxon>
        <taxon>Bacillati</taxon>
        <taxon>Bacillota</taxon>
        <taxon>Bacilli</taxon>
        <taxon>Bacillales</taxon>
        <taxon>Bacillaceae</taxon>
        <taxon>Bacillus</taxon>
        <taxon>Bacillus cereus group</taxon>
    </lineage>
</organism>
<dbReference type="RefSeq" id="WP_097829238.1">
    <property type="nucleotide sequence ID" value="NZ_CP089518.1"/>
</dbReference>
<dbReference type="AlphaFoldDB" id="A0A2A8TXN7"/>
<sequence length="219" mass="25802">MADHNVDIFNDKYEYIGISNKRLAHLEGLWHRVFTCIVINSDEKTMILQSKVPNQYSFEREDYLDISVGGHYKAGERIQDGIRELKEEIGIDVDFEELIEIGIRQTSKTISADYISNEFQHLFLYDSNRQLTQYKPDNKEVKELVEVPIYQGIDLLLGKIEYLEVKTFGIKDGNRVVSHKVITLKDFVPDYLTIDKFMMRLFITAKRYIEGEKKEFLFW</sequence>
<dbReference type="SUPFAM" id="SSF55811">
    <property type="entry name" value="Nudix"/>
    <property type="match status" value="1"/>
</dbReference>
<gene>
    <name evidence="1" type="ORF">COA08_26250</name>
</gene>
<dbReference type="InterPro" id="IPR015797">
    <property type="entry name" value="NUDIX_hydrolase-like_dom_sf"/>
</dbReference>
<reference evidence="1 2" key="1">
    <citation type="submission" date="2017-09" db="EMBL/GenBank/DDBJ databases">
        <title>Large-scale bioinformatics analysis of Bacillus genomes uncovers conserved roles of natural products in bacterial physiology.</title>
        <authorList>
            <consortium name="Agbiome Team Llc"/>
            <person name="Bleich R.M."/>
            <person name="Grubbs K.J."/>
            <person name="Santa Maria K.C."/>
            <person name="Allen S.E."/>
            <person name="Farag S."/>
            <person name="Shank E.A."/>
            <person name="Bowers A."/>
        </authorList>
    </citation>
    <scope>NUCLEOTIDE SEQUENCE [LARGE SCALE GENOMIC DNA]</scope>
    <source>
        <strain evidence="1 2">AFS046104</strain>
    </source>
</reference>
<accession>A0A2A8TXN7</accession>
<dbReference type="Gene3D" id="3.90.79.10">
    <property type="entry name" value="Nucleoside Triphosphate Pyrophosphohydrolase"/>
    <property type="match status" value="1"/>
</dbReference>
<evidence type="ECO:0000313" key="1">
    <source>
        <dbReference type="EMBL" id="PGQ05413.1"/>
    </source>
</evidence>
<dbReference type="Pfam" id="PF00293">
    <property type="entry name" value="NUDIX"/>
    <property type="match status" value="1"/>
</dbReference>
<dbReference type="Proteomes" id="UP000221438">
    <property type="component" value="Unassembled WGS sequence"/>
</dbReference>
<dbReference type="PROSITE" id="PS51462">
    <property type="entry name" value="NUDIX"/>
    <property type="match status" value="1"/>
</dbReference>
<proteinExistence type="predicted"/>
<dbReference type="CDD" id="cd04692">
    <property type="entry name" value="NUDIX_Hydrolase"/>
    <property type="match status" value="1"/>
</dbReference>
<comment type="caution">
    <text evidence="1">The sequence shown here is derived from an EMBL/GenBank/DDBJ whole genome shotgun (WGS) entry which is preliminary data.</text>
</comment>
<protein>
    <submittedName>
        <fullName evidence="1">TetR family transcriptional regulator</fullName>
    </submittedName>
</protein>
<dbReference type="EMBL" id="NUJQ01000047">
    <property type="protein sequence ID" value="PGQ05413.1"/>
    <property type="molecule type" value="Genomic_DNA"/>
</dbReference>